<comment type="caution">
    <text evidence="2">The sequence shown here is derived from an EMBL/GenBank/DDBJ whole genome shotgun (WGS) entry which is preliminary data.</text>
</comment>
<protein>
    <submittedName>
        <fullName evidence="2">Lipoprotein EnvF</fullName>
    </submittedName>
</protein>
<dbReference type="EMBL" id="DAARGP010000175">
    <property type="protein sequence ID" value="HAE2346120.1"/>
    <property type="molecule type" value="Genomic_DNA"/>
</dbReference>
<accession>A0A727X8A6</accession>
<dbReference type="PROSITE" id="PS51257">
    <property type="entry name" value="PROKAR_LIPOPROTEIN"/>
    <property type="match status" value="1"/>
</dbReference>
<keyword evidence="2" id="KW-0449">Lipoprotein</keyword>
<feature type="non-terminal residue" evidence="2">
    <location>
        <position position="59"/>
    </location>
</feature>
<reference evidence="2" key="2">
    <citation type="submission" date="2018-07" db="EMBL/GenBank/DDBJ databases">
        <authorList>
            <consortium name="NCBI Pathogen Detection Project"/>
        </authorList>
    </citation>
    <scope>NUCLEOTIDE SEQUENCE</scope>
    <source>
        <strain evidence="2">ID119464</strain>
    </source>
</reference>
<proteinExistence type="predicted"/>
<organism evidence="2">
    <name type="scientific">Salmonella enterica subsp. enterica serovar Heidelberg</name>
    <dbReference type="NCBI Taxonomy" id="611"/>
    <lineage>
        <taxon>Bacteria</taxon>
        <taxon>Pseudomonadati</taxon>
        <taxon>Pseudomonadota</taxon>
        <taxon>Gammaproteobacteria</taxon>
        <taxon>Enterobacterales</taxon>
        <taxon>Enterobacteriaceae</taxon>
        <taxon>Salmonella</taxon>
    </lineage>
</organism>
<evidence type="ECO:0000256" key="1">
    <source>
        <dbReference type="SAM" id="Coils"/>
    </source>
</evidence>
<reference evidence="2" key="1">
    <citation type="journal article" date="2018" name="Genome Biol.">
        <title>SKESA: strategic k-mer extension for scrupulous assemblies.</title>
        <authorList>
            <person name="Souvorov A."/>
            <person name="Agarwala R."/>
            <person name="Lipman D.J."/>
        </authorList>
    </citation>
    <scope>NUCLEOTIDE SEQUENCE</scope>
    <source>
        <strain evidence="2">ID119464</strain>
    </source>
</reference>
<name>A0A727X8A6_SALET</name>
<keyword evidence="1" id="KW-0175">Coiled coil</keyword>
<gene>
    <name evidence="2" type="ORF">G3283_004559</name>
</gene>
<feature type="coiled-coil region" evidence="1">
    <location>
        <begin position="26"/>
        <end position="53"/>
    </location>
</feature>
<dbReference type="AlphaFoldDB" id="A0A727X8A6"/>
<evidence type="ECO:0000313" key="2">
    <source>
        <dbReference type="EMBL" id="HAE2346120.1"/>
    </source>
</evidence>
<sequence>MNKIHVTYKNLLLPITFIAATLISACDNDKDAMAEAEKNQEKYMQKIQQKEHQQSMFFY</sequence>